<evidence type="ECO:0000313" key="2">
    <source>
        <dbReference type="EMBL" id="MFC5897210.1"/>
    </source>
</evidence>
<proteinExistence type="predicted"/>
<dbReference type="Gene3D" id="3.40.190.10">
    <property type="entry name" value="Periplasmic binding protein-like II"/>
    <property type="match status" value="1"/>
</dbReference>
<comment type="caution">
    <text evidence="2">The sequence shown here is derived from an EMBL/GenBank/DDBJ whole genome shotgun (WGS) entry which is preliminary data.</text>
</comment>
<name>A0ABW1FSP7_9ACTN</name>
<organism evidence="2 3">
    <name type="scientific">Streptomyces ramulosus</name>
    <dbReference type="NCBI Taxonomy" id="47762"/>
    <lineage>
        <taxon>Bacteria</taxon>
        <taxon>Bacillati</taxon>
        <taxon>Actinomycetota</taxon>
        <taxon>Actinomycetes</taxon>
        <taxon>Kitasatosporales</taxon>
        <taxon>Streptomycetaceae</taxon>
        <taxon>Streptomyces</taxon>
    </lineage>
</organism>
<dbReference type="InterPro" id="IPR022417">
    <property type="entry name" value="Porphobilin_deaminase_N"/>
</dbReference>
<evidence type="ECO:0000313" key="3">
    <source>
        <dbReference type="Proteomes" id="UP001596241"/>
    </source>
</evidence>
<protein>
    <recommendedName>
        <fullName evidence="1">Porphobilinogen deaminase N-terminal domain-containing protein</fullName>
    </recommendedName>
</protein>
<dbReference type="EMBL" id="JBHSPW010000019">
    <property type="protein sequence ID" value="MFC5897210.1"/>
    <property type="molecule type" value="Genomic_DNA"/>
</dbReference>
<feature type="domain" description="Porphobilinogen deaminase N-terminal" evidence="1">
    <location>
        <begin position="10"/>
        <end position="54"/>
    </location>
</feature>
<dbReference type="Pfam" id="PF01379">
    <property type="entry name" value="Porphobil_deam"/>
    <property type="match status" value="1"/>
</dbReference>
<dbReference type="RefSeq" id="WP_351322628.1">
    <property type="nucleotide sequence ID" value="NZ_BAAAWG010000001.1"/>
</dbReference>
<dbReference type="Proteomes" id="UP001596241">
    <property type="component" value="Unassembled WGS sequence"/>
</dbReference>
<sequence>MLLAGAPPINLASLPSGAVVGISAPRRAAQLQALRAELSITQAHGDLAARLAHLGYHGVAPPAWTPPGSRTRDCRASGRPIVPQKYSHRRLPPCRGRRIRDR</sequence>
<gene>
    <name evidence="2" type="ORF">ACFP3M_30840</name>
</gene>
<keyword evidence="3" id="KW-1185">Reference proteome</keyword>
<evidence type="ECO:0000259" key="1">
    <source>
        <dbReference type="Pfam" id="PF01379"/>
    </source>
</evidence>
<reference evidence="3" key="1">
    <citation type="journal article" date="2019" name="Int. J. Syst. Evol. Microbiol.">
        <title>The Global Catalogue of Microorganisms (GCM) 10K type strain sequencing project: providing services to taxonomists for standard genome sequencing and annotation.</title>
        <authorList>
            <consortium name="The Broad Institute Genomics Platform"/>
            <consortium name="The Broad Institute Genome Sequencing Center for Infectious Disease"/>
            <person name="Wu L."/>
            <person name="Ma J."/>
        </authorList>
    </citation>
    <scope>NUCLEOTIDE SEQUENCE [LARGE SCALE GENOMIC DNA]</scope>
    <source>
        <strain evidence="3">CGMCC 1.15809</strain>
    </source>
</reference>
<dbReference type="SUPFAM" id="SSF53850">
    <property type="entry name" value="Periplasmic binding protein-like II"/>
    <property type="match status" value="1"/>
</dbReference>
<accession>A0ABW1FSP7</accession>